<reference evidence="3 4" key="1">
    <citation type="submission" date="2023-12" db="EMBL/GenBank/DDBJ databases">
        <title>Thiobacillus sedimentum sp. nov., a chemolithoautotrophic sulfur-oxidizing bacterium isolated from freshwater sediment.</title>
        <authorList>
            <person name="Luo J."/>
            <person name="Dai C."/>
        </authorList>
    </citation>
    <scope>NUCLEOTIDE SEQUENCE [LARGE SCALE GENOMIC DNA]</scope>
    <source>
        <strain evidence="3 4">SCUT-2</strain>
    </source>
</reference>
<gene>
    <name evidence="3" type="ORF">VA613_14745</name>
</gene>
<evidence type="ECO:0000313" key="3">
    <source>
        <dbReference type="EMBL" id="WRS39243.1"/>
    </source>
</evidence>
<dbReference type="Pfam" id="PF06527">
    <property type="entry name" value="TniQ"/>
    <property type="match status" value="1"/>
</dbReference>
<dbReference type="RefSeq" id="WP_324779776.1">
    <property type="nucleotide sequence ID" value="NZ_CP141769.1"/>
</dbReference>
<dbReference type="InterPro" id="IPR032750">
    <property type="entry name" value="TnsD_C"/>
</dbReference>
<keyword evidence="4" id="KW-1185">Reference proteome</keyword>
<sequence length="588" mass="65218">MAGSSYDLFSERAPVEWLPGETLYSLCSRYHTLSGNHLASTTCNQLFGHPRQGCAHDFPSRIRTFAERTRGQLGTAENIIRGRTLLPFYLPFQEAETARAAVATLAGSSIGSLKYQLGLTASRFRANHPLKICLDCYEEDIRRYGVAYWHLEHQWPGVALCTKHQRFLTYSNLKATGVLRFQWVLPHTSHLANASRSNEFTGPIGLLANAAIMLAGLPSSTHFDPTMAAKAYRSELKNRNLLVGRSERLKAGEVGCQYREFLAAFSGISELRGLPCTPKAAYEEVAKLISGVGRQLHPIRHLALVCWLFRDLEGFIVRYTQVSKGQQKPSTGEIHASTTKLENPMQQEFKRLLIEGQSISGASKNLGVAIATGEAWAANAGLSINKRPKSIRGETKKNMVAALKRGVSKEKVAEIGGVSVSSITRLLRTEAGLQSAWHRALMDEKRRAARMAWQKIAKKNPHAGIKALRLLEPAAYAWLYRNDREWLNEEVSRLPRAPRVGRMSADWVARDAHLASQITAAGLRISERLGGKSVKLWHLYQELPDLKPKLARLDRLPATSAAIRRVLEASAETAECGCFVALHSKSPQ</sequence>
<dbReference type="EMBL" id="CP141769">
    <property type="protein sequence ID" value="WRS39243.1"/>
    <property type="molecule type" value="Genomic_DNA"/>
</dbReference>
<protein>
    <submittedName>
        <fullName evidence="3">TnsD family Tn7-like transposition protein</fullName>
    </submittedName>
</protein>
<evidence type="ECO:0000259" key="1">
    <source>
        <dbReference type="Pfam" id="PF06527"/>
    </source>
</evidence>
<evidence type="ECO:0000259" key="2">
    <source>
        <dbReference type="Pfam" id="PF15978"/>
    </source>
</evidence>
<name>A0ABZ1CMS4_9PROT</name>
<dbReference type="InterPro" id="IPR009492">
    <property type="entry name" value="TniQ"/>
</dbReference>
<accession>A0ABZ1CMS4</accession>
<feature type="domain" description="Transposon Tn7 transposition protein TnsD C-terminal" evidence="2">
    <location>
        <begin position="208"/>
        <end position="563"/>
    </location>
</feature>
<proteinExistence type="predicted"/>
<evidence type="ECO:0000313" key="4">
    <source>
        <dbReference type="Proteomes" id="UP001334732"/>
    </source>
</evidence>
<feature type="domain" description="TniQ" evidence="1">
    <location>
        <begin position="17"/>
        <end position="168"/>
    </location>
</feature>
<dbReference type="Pfam" id="PF15978">
    <property type="entry name" value="TnsD"/>
    <property type="match status" value="1"/>
</dbReference>
<organism evidence="3 4">
    <name type="scientific">Thiobacillus sedimenti</name>
    <dbReference type="NCBI Taxonomy" id="3110231"/>
    <lineage>
        <taxon>Bacteria</taxon>
        <taxon>Pseudomonadati</taxon>
        <taxon>Pseudomonadota</taxon>
        <taxon>Betaproteobacteria</taxon>
        <taxon>Nitrosomonadales</taxon>
        <taxon>Thiobacillaceae</taxon>
        <taxon>Thiobacillus</taxon>
    </lineage>
</organism>
<dbReference type="Proteomes" id="UP001334732">
    <property type="component" value="Chromosome"/>
</dbReference>